<dbReference type="PANTHER" id="PTHR10515">
    <property type="entry name" value="THYMIDINE PHOSPHORYLASE"/>
    <property type="match status" value="1"/>
</dbReference>
<comment type="catalytic activity">
    <reaction evidence="10">
        <text>thymidine + phosphate = 2-deoxy-alpha-D-ribose 1-phosphate + thymine</text>
        <dbReference type="Rhea" id="RHEA:16037"/>
        <dbReference type="ChEBI" id="CHEBI:17748"/>
        <dbReference type="ChEBI" id="CHEBI:17821"/>
        <dbReference type="ChEBI" id="CHEBI:43474"/>
        <dbReference type="ChEBI" id="CHEBI:57259"/>
        <dbReference type="EC" id="2.4.2.4"/>
    </reaction>
</comment>
<comment type="catalytic activity">
    <reaction evidence="1 11">
        <text>alpha-D-ribose 1,5-bisphosphate + ATP = 5-phospho-alpha-D-ribose 1-diphosphate + ADP</text>
        <dbReference type="Rhea" id="RHEA:20109"/>
        <dbReference type="ChEBI" id="CHEBI:30616"/>
        <dbReference type="ChEBI" id="CHEBI:58017"/>
        <dbReference type="ChEBI" id="CHEBI:68688"/>
        <dbReference type="ChEBI" id="CHEBI:456216"/>
        <dbReference type="EC" id="2.7.4.23"/>
    </reaction>
</comment>
<evidence type="ECO:0000256" key="2">
    <source>
        <dbReference type="ARBA" id="ARBA00002554"/>
    </source>
</evidence>
<evidence type="ECO:0000259" key="13">
    <source>
        <dbReference type="PROSITE" id="PS50052"/>
    </source>
</evidence>
<dbReference type="InterPro" id="IPR008144">
    <property type="entry name" value="Guanylate_kin-like_dom"/>
</dbReference>
<dbReference type="PANTHER" id="PTHR10515:SF0">
    <property type="entry name" value="THYMIDINE PHOSPHORYLASE"/>
    <property type="match status" value="1"/>
</dbReference>
<dbReference type="EMBL" id="JAGJCF010000005">
    <property type="protein sequence ID" value="MBP0615795.1"/>
    <property type="molecule type" value="Genomic_DNA"/>
</dbReference>
<keyword evidence="8 11" id="KW-0547">Nucleotide-binding</keyword>
<dbReference type="SUPFAM" id="SSF47648">
    <property type="entry name" value="Nucleoside phosphorylase/phosphoribosyltransferase N-terminal domain"/>
    <property type="match status" value="1"/>
</dbReference>
<dbReference type="Pfam" id="PF00625">
    <property type="entry name" value="Guanylate_kin"/>
    <property type="match status" value="1"/>
</dbReference>
<dbReference type="SUPFAM" id="SSF52540">
    <property type="entry name" value="P-loop containing nucleoside triphosphate hydrolases"/>
    <property type="match status" value="1"/>
</dbReference>
<organism evidence="14 15">
    <name type="scientific">Jiella mangrovi</name>
    <dbReference type="NCBI Taxonomy" id="2821407"/>
    <lineage>
        <taxon>Bacteria</taxon>
        <taxon>Pseudomonadati</taxon>
        <taxon>Pseudomonadota</taxon>
        <taxon>Alphaproteobacteria</taxon>
        <taxon>Hyphomicrobiales</taxon>
        <taxon>Aurantimonadaceae</taxon>
        <taxon>Jiella</taxon>
    </lineage>
</organism>
<dbReference type="SUPFAM" id="SSF54680">
    <property type="entry name" value="Pyrimidine nucleoside phosphorylase C-terminal domain"/>
    <property type="match status" value="1"/>
</dbReference>
<comment type="similarity">
    <text evidence="4">In the N-terminal section; belongs to the ribose 1,5-bisphosphokinase family.</text>
</comment>
<keyword evidence="9 11" id="KW-0067">ATP-binding</keyword>
<comment type="similarity">
    <text evidence="5">In the C-terminal section; belongs to the thymidine/pyrimidine-nucleoside phosphorylase family. Type 2 subfamily.</text>
</comment>
<evidence type="ECO:0000256" key="1">
    <source>
        <dbReference type="ARBA" id="ARBA00000373"/>
    </source>
</evidence>
<dbReference type="InterPro" id="IPR017872">
    <property type="entry name" value="Pyrmidine_PPase_CS"/>
</dbReference>
<feature type="region of interest" description="Disordered" evidence="12">
    <location>
        <begin position="669"/>
        <end position="700"/>
    </location>
</feature>
<accession>A0ABS4BGB1</accession>
<dbReference type="PROSITE" id="PS00647">
    <property type="entry name" value="THYMID_PHOSPHORYLASE"/>
    <property type="match status" value="1"/>
</dbReference>
<evidence type="ECO:0000256" key="4">
    <source>
        <dbReference type="ARBA" id="ARBA00005935"/>
    </source>
</evidence>
<dbReference type="InterPro" id="IPR013102">
    <property type="entry name" value="PYNP_C"/>
</dbReference>
<dbReference type="NCBIfam" id="TIGR02322">
    <property type="entry name" value="phosphon_PhnN"/>
    <property type="match status" value="1"/>
</dbReference>
<dbReference type="RefSeq" id="WP_209594222.1">
    <property type="nucleotide sequence ID" value="NZ_JAGJCF010000005.1"/>
</dbReference>
<dbReference type="HAMAP" id="MF_00836">
    <property type="entry name" value="PhnN"/>
    <property type="match status" value="1"/>
</dbReference>
<dbReference type="Gene3D" id="1.20.970.50">
    <property type="match status" value="1"/>
</dbReference>
<evidence type="ECO:0000256" key="5">
    <source>
        <dbReference type="ARBA" id="ARBA00008689"/>
    </source>
</evidence>
<comment type="caution">
    <text evidence="14">The sequence shown here is derived from an EMBL/GenBank/DDBJ whole genome shotgun (WGS) entry which is preliminary data.</text>
</comment>
<dbReference type="Pfam" id="PF07831">
    <property type="entry name" value="PYNP_C"/>
    <property type="match status" value="1"/>
</dbReference>
<dbReference type="Pfam" id="PF00591">
    <property type="entry name" value="Glycos_transf_3"/>
    <property type="match status" value="1"/>
</dbReference>
<gene>
    <name evidence="11 14" type="primary">phnN</name>
    <name evidence="14" type="ORF">J6595_09410</name>
</gene>
<dbReference type="Gene3D" id="3.40.1030.10">
    <property type="entry name" value="Nucleoside phosphorylase/phosphoribosyltransferase catalytic domain"/>
    <property type="match status" value="1"/>
</dbReference>
<dbReference type="Gene3D" id="3.90.1170.30">
    <property type="entry name" value="Pyrimidine nucleoside phosphorylase-like, C-terminal domain"/>
    <property type="match status" value="1"/>
</dbReference>
<keyword evidence="7 11" id="KW-0808">Transferase</keyword>
<proteinExistence type="inferred from homology"/>
<dbReference type="InterPro" id="IPR000312">
    <property type="entry name" value="Glycosyl_Trfase_fam3"/>
</dbReference>
<evidence type="ECO:0000256" key="7">
    <source>
        <dbReference type="ARBA" id="ARBA00022679"/>
    </source>
</evidence>
<evidence type="ECO:0000256" key="11">
    <source>
        <dbReference type="HAMAP-Rule" id="MF_00836"/>
    </source>
</evidence>
<dbReference type="SUPFAM" id="SSF52418">
    <property type="entry name" value="Nucleoside phosphorylase/phosphoribosyltransferase catalytic domain"/>
    <property type="match status" value="1"/>
</dbReference>
<feature type="compositionally biased region" description="Polar residues" evidence="12">
    <location>
        <begin position="672"/>
        <end position="682"/>
    </location>
</feature>
<dbReference type="NCBIfam" id="TIGR02645">
    <property type="entry name" value="ARCH_P_rylase"/>
    <property type="match status" value="1"/>
</dbReference>
<evidence type="ECO:0000256" key="9">
    <source>
        <dbReference type="ARBA" id="ARBA00022840"/>
    </source>
</evidence>
<dbReference type="InterPro" id="IPR036566">
    <property type="entry name" value="PYNP-like_C_sf"/>
</dbReference>
<evidence type="ECO:0000256" key="6">
    <source>
        <dbReference type="ARBA" id="ARBA00022676"/>
    </source>
</evidence>
<reference evidence="14 15" key="1">
    <citation type="submission" date="2021-04" db="EMBL/GenBank/DDBJ databases">
        <title>Whole genome sequence of Jiella sp. KSK16Y-1.</title>
        <authorList>
            <person name="Tuo L."/>
        </authorList>
    </citation>
    <scope>NUCLEOTIDE SEQUENCE [LARGE SCALE GENOMIC DNA]</scope>
    <source>
        <strain evidence="14 15">KSK16Y-1</strain>
    </source>
</reference>
<comment type="similarity">
    <text evidence="11">Belongs to the ribose 1,5-bisphosphokinase family.</text>
</comment>
<evidence type="ECO:0000256" key="3">
    <source>
        <dbReference type="ARBA" id="ARBA00005069"/>
    </source>
</evidence>
<name>A0ABS4BGB1_9HYPH</name>
<feature type="binding site" evidence="11">
    <location>
        <begin position="11"/>
        <end position="18"/>
    </location>
    <ligand>
        <name>ATP</name>
        <dbReference type="ChEBI" id="CHEBI:30616"/>
    </ligand>
</feature>
<evidence type="ECO:0000256" key="8">
    <source>
        <dbReference type="ARBA" id="ARBA00022741"/>
    </source>
</evidence>
<dbReference type="SMART" id="SM00941">
    <property type="entry name" value="PYNP_C"/>
    <property type="match status" value="1"/>
</dbReference>
<dbReference type="PROSITE" id="PS50052">
    <property type="entry name" value="GUANYLATE_KINASE_2"/>
    <property type="match status" value="1"/>
</dbReference>
<keyword evidence="6" id="KW-0328">Glycosyltransferase</keyword>
<dbReference type="InterPro" id="IPR036320">
    <property type="entry name" value="Glycosyl_Trfase_fam3_N_dom_sf"/>
</dbReference>
<comment type="pathway">
    <text evidence="3 11">Metabolic intermediate biosynthesis; 5-phospho-alpha-D-ribose 1-diphosphate biosynthesis; 5-phospho-alpha-D-ribose 1-diphosphate from D-ribose 5-phosphate (route II): step 3/3.</text>
</comment>
<dbReference type="InterPro" id="IPR008145">
    <property type="entry name" value="GK/Ca_channel_bsu"/>
</dbReference>
<dbReference type="EC" id="2.7.4.23" evidence="11"/>
<dbReference type="Gene3D" id="3.40.50.300">
    <property type="entry name" value="P-loop containing nucleotide triphosphate hydrolases"/>
    <property type="match status" value="1"/>
</dbReference>
<dbReference type="InterPro" id="IPR027417">
    <property type="entry name" value="P-loop_NTPase"/>
</dbReference>
<dbReference type="InterPro" id="IPR013466">
    <property type="entry name" value="Thymidine/AMP_Pase"/>
</dbReference>
<sequence>MQAGTLFYVVGPSGVGKDTLIDEAMKTLGPSGRYVQARRLITRPAGVGEDHEPVSVEAFEALRQEGRFLHHWQAHDLHYGLPIEIVGELEAGRNVLANGSRGAIPDLAGTVDRFVIVEITAPADVVRERLLARGRETPDEIERRLARAVHPLPQDRDVASLVNDTSLEEAVTRLVSILDRYATRLALRRMPIVSAPRHTAYLRQDSAIVDAPAFAGAGRIDITRDDCSVRADVALVEPSKLLRPDEIGLSREAFEALGLPAGALVSIARTPSPKSRTILRRKIAGERLDAGSYETLFGDIVEGRYPDGETAAFLLKAIQSLDADEAIAVAKARCRFGRRIDWGPDIVVDKHSLGGIPGSRITLIVVPIVAAAGLMMPKTSSRAITSAAGTADVMEALCRIDLDACEVARVVRATGGCVAWNGRLNHSVLDDVVNAITRPLALDSNTWSVASILSKKWTAGSTHVVIDMPFGPNAKLKTLEQARDLGRIFERVGAGLGMTVRAFATDGGNAIGNGIGPALELRDVMKILDGAPDAPADLREKALFFATEILSFSPDHANRAKARATAEEILRSGRAKKKLEEIAEAQGKCEPVLPGRFTHVVEAPADGTIGRVDGWHVAGIARRAGAPHDKSAGVNLVAATGQAVGAGEPLYTIHASDIACLERAASEAREQTGITLSSPDTPSSRHRFHPREVSQAPTAT</sequence>
<comment type="function">
    <text evidence="2 11">Catalyzes the phosphorylation of ribose 1,5-bisphosphate to 5-phospho-D-ribosyl alpha-1-diphosphate (PRPP).</text>
</comment>
<evidence type="ECO:0000256" key="12">
    <source>
        <dbReference type="SAM" id="MobiDB-lite"/>
    </source>
</evidence>
<evidence type="ECO:0000313" key="15">
    <source>
        <dbReference type="Proteomes" id="UP000678276"/>
    </source>
</evidence>
<dbReference type="NCBIfam" id="NF003338">
    <property type="entry name" value="PRK04350.1"/>
    <property type="match status" value="1"/>
</dbReference>
<dbReference type="InterPro" id="IPR012699">
    <property type="entry name" value="PhnN"/>
</dbReference>
<protein>
    <recommendedName>
        <fullName evidence="11">Ribose 1,5-bisphosphate phosphokinase PhnN</fullName>
        <ecNumber evidence="11">2.7.4.23</ecNumber>
    </recommendedName>
    <alternativeName>
        <fullName evidence="11">Ribose 1,5-bisphosphokinase</fullName>
    </alternativeName>
</protein>
<evidence type="ECO:0000256" key="10">
    <source>
        <dbReference type="ARBA" id="ARBA00048550"/>
    </source>
</evidence>
<dbReference type="SMART" id="SM00072">
    <property type="entry name" value="GuKc"/>
    <property type="match status" value="1"/>
</dbReference>
<dbReference type="InterPro" id="IPR035902">
    <property type="entry name" value="Nuc_phospho_transferase"/>
</dbReference>
<dbReference type="InterPro" id="IPR000053">
    <property type="entry name" value="Thymidine/pyrmidine_PPase"/>
</dbReference>
<feature type="domain" description="Guanylate kinase-like" evidence="13">
    <location>
        <begin position="4"/>
        <end position="179"/>
    </location>
</feature>
<dbReference type="Proteomes" id="UP000678276">
    <property type="component" value="Unassembled WGS sequence"/>
</dbReference>
<keyword evidence="15" id="KW-1185">Reference proteome</keyword>
<evidence type="ECO:0000313" key="14">
    <source>
        <dbReference type="EMBL" id="MBP0615795.1"/>
    </source>
</evidence>